<proteinExistence type="inferred from homology"/>
<feature type="transmembrane region" description="Helical" evidence="4">
    <location>
        <begin position="84"/>
        <end position="106"/>
    </location>
</feature>
<protein>
    <recommendedName>
        <fullName evidence="5">Phospholipid/glycerol acyltransferase domain-containing protein</fullName>
    </recommendedName>
</protein>
<dbReference type="OrthoDB" id="189226at2759"/>
<evidence type="ECO:0000256" key="1">
    <source>
        <dbReference type="ARBA" id="ARBA00008655"/>
    </source>
</evidence>
<keyword evidence="4" id="KW-1133">Transmembrane helix</keyword>
<feature type="transmembrane region" description="Helical" evidence="4">
    <location>
        <begin position="55"/>
        <end position="78"/>
    </location>
</feature>
<reference evidence="6 7" key="1">
    <citation type="journal article" date="2017" name="G3 (Bethesda)">
        <title>First Draft Genome Sequence of the Pathogenic Fungus Lomentospora prolificans (Formerly Scedosporium prolificans).</title>
        <authorList>
            <person name="Luo R."/>
            <person name="Zimin A."/>
            <person name="Workman R."/>
            <person name="Fan Y."/>
            <person name="Pertea G."/>
            <person name="Grossman N."/>
            <person name="Wear M.P."/>
            <person name="Jia B."/>
            <person name="Miller H."/>
            <person name="Casadevall A."/>
            <person name="Timp W."/>
            <person name="Zhang S.X."/>
            <person name="Salzberg S.L."/>
        </authorList>
    </citation>
    <scope>NUCLEOTIDE SEQUENCE [LARGE SCALE GENOMIC DNA]</scope>
    <source>
        <strain evidence="6 7">JHH-5317</strain>
    </source>
</reference>
<dbReference type="Pfam" id="PF01553">
    <property type="entry name" value="Acyltransferase"/>
    <property type="match status" value="1"/>
</dbReference>
<dbReference type="Pfam" id="PF16076">
    <property type="entry name" value="Acyltransf_C"/>
    <property type="match status" value="1"/>
</dbReference>
<dbReference type="Proteomes" id="UP000233524">
    <property type="component" value="Unassembled WGS sequence"/>
</dbReference>
<evidence type="ECO:0000313" key="6">
    <source>
        <dbReference type="EMBL" id="PKS11067.1"/>
    </source>
</evidence>
<feature type="transmembrane region" description="Helical" evidence="4">
    <location>
        <begin position="392"/>
        <end position="413"/>
    </location>
</feature>
<evidence type="ECO:0000313" key="7">
    <source>
        <dbReference type="Proteomes" id="UP000233524"/>
    </source>
</evidence>
<dbReference type="STRING" id="41688.A0A2N3NFA0"/>
<dbReference type="InterPro" id="IPR032098">
    <property type="entry name" value="Acyltransf_C"/>
</dbReference>
<keyword evidence="7" id="KW-1185">Reference proteome</keyword>
<evidence type="ECO:0000259" key="5">
    <source>
        <dbReference type="SMART" id="SM00563"/>
    </source>
</evidence>
<dbReference type="PANTHER" id="PTHR10983">
    <property type="entry name" value="1-ACYLGLYCEROL-3-PHOSPHATE ACYLTRANSFERASE-RELATED"/>
    <property type="match status" value="1"/>
</dbReference>
<name>A0A2N3NFA0_9PEZI</name>
<comment type="caution">
    <text evidence="6">The sequence shown here is derived from an EMBL/GenBank/DDBJ whole genome shotgun (WGS) entry which is preliminary data.</text>
</comment>
<dbReference type="EMBL" id="NLAX01000008">
    <property type="protein sequence ID" value="PKS11067.1"/>
    <property type="molecule type" value="Genomic_DNA"/>
</dbReference>
<dbReference type="InParanoid" id="A0A2N3NFA0"/>
<keyword evidence="4" id="KW-0472">Membrane</keyword>
<comment type="similarity">
    <text evidence="1">Belongs to the 1-acyl-sn-glycerol-3-phosphate acyltransferase family.</text>
</comment>
<organism evidence="6 7">
    <name type="scientific">Lomentospora prolificans</name>
    <dbReference type="NCBI Taxonomy" id="41688"/>
    <lineage>
        <taxon>Eukaryota</taxon>
        <taxon>Fungi</taxon>
        <taxon>Dikarya</taxon>
        <taxon>Ascomycota</taxon>
        <taxon>Pezizomycotina</taxon>
        <taxon>Sordariomycetes</taxon>
        <taxon>Hypocreomycetidae</taxon>
        <taxon>Microascales</taxon>
        <taxon>Microascaceae</taxon>
        <taxon>Lomentospora</taxon>
    </lineage>
</organism>
<dbReference type="SMART" id="SM00563">
    <property type="entry name" value="PlsC"/>
    <property type="match status" value="1"/>
</dbReference>
<feature type="domain" description="Phospholipid/glycerol acyltransferase" evidence="5">
    <location>
        <begin position="139"/>
        <end position="272"/>
    </location>
</feature>
<accession>A0A2N3NFA0</accession>
<dbReference type="GO" id="GO:0036149">
    <property type="term" value="P:phosphatidylinositol acyl-chain remodeling"/>
    <property type="evidence" value="ECO:0007669"/>
    <property type="project" value="TreeGrafter"/>
</dbReference>
<dbReference type="SUPFAM" id="SSF69593">
    <property type="entry name" value="Glycerol-3-phosphate (1)-acyltransferase"/>
    <property type="match status" value="1"/>
</dbReference>
<keyword evidence="2" id="KW-0808">Transferase</keyword>
<dbReference type="GO" id="GO:0016746">
    <property type="term" value="F:acyltransferase activity"/>
    <property type="evidence" value="ECO:0007669"/>
    <property type="project" value="UniProtKB-KW"/>
</dbReference>
<evidence type="ECO:0000256" key="3">
    <source>
        <dbReference type="ARBA" id="ARBA00023315"/>
    </source>
</evidence>
<dbReference type="CDD" id="cd07990">
    <property type="entry name" value="LPLAT_LCLAT1-like"/>
    <property type="match status" value="1"/>
</dbReference>
<gene>
    <name evidence="6" type="ORF">jhhlp_002828</name>
</gene>
<sequence>METELKRRNVANANGSAILAAQAPSKEDVAAEPKPHPAGDIKHGRYVQMFRGASLAIFFGLSCFAIVVTQLIGSPLYFYDQDLFYAYMALTKQSFALLTMCITQWWGPTVIRISGDASVAGQIHLTKDGRVEFSFPERIVLVANHQIYTDWLYLWWAGYANSPQMHGYIYIILKESLKYIPILGQGMMFYGFIFMSRKMAVDQPRLAHRLQKLKQEHTAPDGSKYLNPMWLLLFPEGTTVTKNGRSKSAKWSERTGFKDPEHVLLPRSTGTLFCLRELKGTVDYVYDCTVAYEGIPRGHYGEDYFGLSSTYLQGRPPKSVNFYWRRWRVDDIPLEDAAEFDEWLRQRWYEKDALMEGYLNTGRFPRATDDIGTEGYVETAVKTKYPGEFTRIYVVLGVVFLIWRILSRFWAAFMG</sequence>
<dbReference type="PANTHER" id="PTHR10983:SF16">
    <property type="entry name" value="LYSOCARDIOLIPIN ACYLTRANSFERASE 1"/>
    <property type="match status" value="1"/>
</dbReference>
<dbReference type="InterPro" id="IPR002123">
    <property type="entry name" value="Plipid/glycerol_acylTrfase"/>
</dbReference>
<dbReference type="GO" id="GO:0005783">
    <property type="term" value="C:endoplasmic reticulum"/>
    <property type="evidence" value="ECO:0007669"/>
    <property type="project" value="TreeGrafter"/>
</dbReference>
<dbReference type="AlphaFoldDB" id="A0A2N3NFA0"/>
<keyword evidence="4" id="KW-0812">Transmembrane</keyword>
<dbReference type="VEuPathDB" id="FungiDB:jhhlp_002828"/>
<keyword evidence="3" id="KW-0012">Acyltransferase</keyword>
<dbReference type="FunCoup" id="A0A2N3NFA0">
    <property type="interactions" value="341"/>
</dbReference>
<evidence type="ECO:0000256" key="2">
    <source>
        <dbReference type="ARBA" id="ARBA00022679"/>
    </source>
</evidence>
<evidence type="ECO:0000256" key="4">
    <source>
        <dbReference type="SAM" id="Phobius"/>
    </source>
</evidence>